<name>A0A7S2TQD9_9EUKA</name>
<feature type="domain" description="GST N-terminal" evidence="1">
    <location>
        <begin position="2"/>
        <end position="82"/>
    </location>
</feature>
<organism evidence="3">
    <name type="scientific">Lotharella oceanica</name>
    <dbReference type="NCBI Taxonomy" id="641309"/>
    <lineage>
        <taxon>Eukaryota</taxon>
        <taxon>Sar</taxon>
        <taxon>Rhizaria</taxon>
        <taxon>Cercozoa</taxon>
        <taxon>Chlorarachniophyceae</taxon>
        <taxon>Lotharella</taxon>
    </lineage>
</organism>
<sequence>MSDITIYYWPIRFRGNFLKYILEEAGHKYATVSTYPEIKKALDDAKDGYPVFAVPLLKVGSFRCSQMPAAVLHLAKMFHMEPSDGNDKTLALMMLLNCNDILDSITMNGGHYMMWTPEKWKTFQDGRLAKWLGVLDTALGKNPKNAKAEKIYFFGVKPTYVDFGVLAILDGLVDEFGLVEYVGKFPLLSRFFKEMSARPSVQKLWSVQKPKDRSKWAPWCGGQIQKSIETSIAEPKKL</sequence>
<dbReference type="InterPro" id="IPR010987">
    <property type="entry name" value="Glutathione-S-Trfase_C-like"/>
</dbReference>
<dbReference type="EMBL" id="HBHP01013441">
    <property type="protein sequence ID" value="CAD9760854.1"/>
    <property type="molecule type" value="Transcribed_RNA"/>
</dbReference>
<dbReference type="InterPro" id="IPR050213">
    <property type="entry name" value="GST_superfamily"/>
</dbReference>
<dbReference type="PANTHER" id="PTHR11571">
    <property type="entry name" value="GLUTATHIONE S-TRANSFERASE"/>
    <property type="match status" value="1"/>
</dbReference>
<dbReference type="Pfam" id="PF22119">
    <property type="entry name" value="GST_C_8"/>
    <property type="match status" value="1"/>
</dbReference>
<evidence type="ECO:0000313" key="3">
    <source>
        <dbReference type="EMBL" id="CAD9760854.1"/>
    </source>
</evidence>
<dbReference type="PROSITE" id="PS50404">
    <property type="entry name" value="GST_NTER"/>
    <property type="match status" value="1"/>
</dbReference>
<dbReference type="Gene3D" id="3.40.30.10">
    <property type="entry name" value="Glutaredoxin"/>
    <property type="match status" value="1"/>
</dbReference>
<evidence type="ECO:0000259" key="2">
    <source>
        <dbReference type="PROSITE" id="PS50405"/>
    </source>
</evidence>
<proteinExistence type="predicted"/>
<dbReference type="PROSITE" id="PS50405">
    <property type="entry name" value="GST_CTER"/>
    <property type="match status" value="1"/>
</dbReference>
<dbReference type="SUPFAM" id="SSF47616">
    <property type="entry name" value="GST C-terminal domain-like"/>
    <property type="match status" value="1"/>
</dbReference>
<accession>A0A7S2TQD9</accession>
<protein>
    <recommendedName>
        <fullName evidence="4">Glutathione S-transferase</fullName>
    </recommendedName>
</protein>
<dbReference type="GO" id="GO:0004364">
    <property type="term" value="F:glutathione transferase activity"/>
    <property type="evidence" value="ECO:0007669"/>
    <property type="project" value="TreeGrafter"/>
</dbReference>
<dbReference type="InterPro" id="IPR054761">
    <property type="entry name" value="GST_C_proteobact"/>
</dbReference>
<dbReference type="GO" id="GO:0006749">
    <property type="term" value="P:glutathione metabolic process"/>
    <property type="evidence" value="ECO:0007669"/>
    <property type="project" value="TreeGrafter"/>
</dbReference>
<evidence type="ECO:0000259" key="1">
    <source>
        <dbReference type="PROSITE" id="PS50404"/>
    </source>
</evidence>
<dbReference type="Gene3D" id="1.20.1050.10">
    <property type="match status" value="1"/>
</dbReference>
<dbReference type="AlphaFoldDB" id="A0A7S2TQD9"/>
<feature type="domain" description="GST C-terminal" evidence="2">
    <location>
        <begin position="84"/>
        <end position="218"/>
    </location>
</feature>
<dbReference type="PANTHER" id="PTHR11571:SF263">
    <property type="entry name" value="GLUTATHIONE S-TRANSFERASE"/>
    <property type="match status" value="1"/>
</dbReference>
<dbReference type="SUPFAM" id="SSF52833">
    <property type="entry name" value="Thioredoxin-like"/>
    <property type="match status" value="1"/>
</dbReference>
<dbReference type="InterPro" id="IPR004045">
    <property type="entry name" value="Glutathione_S-Trfase_N"/>
</dbReference>
<dbReference type="InterPro" id="IPR036282">
    <property type="entry name" value="Glutathione-S-Trfase_C_sf"/>
</dbReference>
<dbReference type="InterPro" id="IPR036249">
    <property type="entry name" value="Thioredoxin-like_sf"/>
</dbReference>
<evidence type="ECO:0008006" key="4">
    <source>
        <dbReference type="Google" id="ProtNLM"/>
    </source>
</evidence>
<gene>
    <name evidence="3" type="ORF">LSP00402_LOCUS8374</name>
</gene>
<reference evidence="3" key="1">
    <citation type="submission" date="2021-01" db="EMBL/GenBank/DDBJ databases">
        <authorList>
            <person name="Corre E."/>
            <person name="Pelletier E."/>
            <person name="Niang G."/>
            <person name="Scheremetjew M."/>
            <person name="Finn R."/>
            <person name="Kale V."/>
            <person name="Holt S."/>
            <person name="Cochrane G."/>
            <person name="Meng A."/>
            <person name="Brown T."/>
            <person name="Cohen L."/>
        </authorList>
    </citation>
    <scope>NUCLEOTIDE SEQUENCE</scope>
    <source>
        <strain evidence="3">CCMP622</strain>
    </source>
</reference>